<dbReference type="EMBL" id="GBXM01030067">
    <property type="protein sequence ID" value="JAH78510.1"/>
    <property type="molecule type" value="Transcribed_RNA"/>
</dbReference>
<reference evidence="1" key="2">
    <citation type="journal article" date="2015" name="Fish Shellfish Immunol.">
        <title>Early steps in the European eel (Anguilla anguilla)-Vibrio vulnificus interaction in the gills: Role of the RtxA13 toxin.</title>
        <authorList>
            <person name="Callol A."/>
            <person name="Pajuelo D."/>
            <person name="Ebbesson L."/>
            <person name="Teles M."/>
            <person name="MacKenzie S."/>
            <person name="Amaro C."/>
        </authorList>
    </citation>
    <scope>NUCLEOTIDE SEQUENCE</scope>
</reference>
<evidence type="ECO:0000313" key="1">
    <source>
        <dbReference type="EMBL" id="JAH78510.1"/>
    </source>
</evidence>
<protein>
    <submittedName>
        <fullName evidence="1">Uncharacterized protein</fullName>
    </submittedName>
</protein>
<sequence>MMGQVMKVTVYFLGMRMFFSCNLGQSEQYNIIMYTDHLFYCIINYCCI</sequence>
<reference evidence="1" key="1">
    <citation type="submission" date="2014-11" db="EMBL/GenBank/DDBJ databases">
        <authorList>
            <person name="Amaro Gonzalez C."/>
        </authorList>
    </citation>
    <scope>NUCLEOTIDE SEQUENCE</scope>
</reference>
<accession>A0A0E9VM73</accession>
<name>A0A0E9VM73_ANGAN</name>
<dbReference type="AlphaFoldDB" id="A0A0E9VM73"/>
<organism evidence="1">
    <name type="scientific">Anguilla anguilla</name>
    <name type="common">European freshwater eel</name>
    <name type="synonym">Muraena anguilla</name>
    <dbReference type="NCBI Taxonomy" id="7936"/>
    <lineage>
        <taxon>Eukaryota</taxon>
        <taxon>Metazoa</taxon>
        <taxon>Chordata</taxon>
        <taxon>Craniata</taxon>
        <taxon>Vertebrata</taxon>
        <taxon>Euteleostomi</taxon>
        <taxon>Actinopterygii</taxon>
        <taxon>Neopterygii</taxon>
        <taxon>Teleostei</taxon>
        <taxon>Anguilliformes</taxon>
        <taxon>Anguillidae</taxon>
        <taxon>Anguilla</taxon>
    </lineage>
</organism>
<proteinExistence type="predicted"/>